<comment type="caution">
    <text evidence="1">The sequence shown here is derived from an EMBL/GenBank/DDBJ whole genome shotgun (WGS) entry which is preliminary data.</text>
</comment>
<keyword evidence="2" id="KW-1185">Reference proteome</keyword>
<proteinExistence type="predicted"/>
<dbReference type="PANTHER" id="PTHR33974">
    <property type="entry name" value="VASCULAR-RELATED UNKNOWN PROTEIN 1-RELATED"/>
    <property type="match status" value="1"/>
</dbReference>
<dbReference type="InterPro" id="IPR039280">
    <property type="entry name" value="VUP"/>
</dbReference>
<dbReference type="EMBL" id="JABTTQ020001235">
    <property type="protein sequence ID" value="KAK6132899.1"/>
    <property type="molecule type" value="Genomic_DNA"/>
</dbReference>
<evidence type="ECO:0000313" key="1">
    <source>
        <dbReference type="EMBL" id="KAK6132899.1"/>
    </source>
</evidence>
<dbReference type="PANTHER" id="PTHR33974:SF18">
    <property type="match status" value="1"/>
</dbReference>
<reference evidence="1 2" key="1">
    <citation type="journal article" date="2021" name="Comput. Struct. Biotechnol. J.">
        <title>De novo genome assembly of the potent medicinal plant Rehmannia glutinosa using nanopore technology.</title>
        <authorList>
            <person name="Ma L."/>
            <person name="Dong C."/>
            <person name="Song C."/>
            <person name="Wang X."/>
            <person name="Zheng X."/>
            <person name="Niu Y."/>
            <person name="Chen S."/>
            <person name="Feng W."/>
        </authorList>
    </citation>
    <scope>NUCLEOTIDE SEQUENCE [LARGE SCALE GENOMIC DNA]</scope>
    <source>
        <strain evidence="1">DH-2019</strain>
    </source>
</reference>
<name>A0ABR0VFN9_REHGL</name>
<gene>
    <name evidence="1" type="ORF">DH2020_033379</name>
</gene>
<dbReference type="Proteomes" id="UP001318860">
    <property type="component" value="Unassembled WGS sequence"/>
</dbReference>
<organism evidence="1 2">
    <name type="scientific">Rehmannia glutinosa</name>
    <name type="common">Chinese foxglove</name>
    <dbReference type="NCBI Taxonomy" id="99300"/>
    <lineage>
        <taxon>Eukaryota</taxon>
        <taxon>Viridiplantae</taxon>
        <taxon>Streptophyta</taxon>
        <taxon>Embryophyta</taxon>
        <taxon>Tracheophyta</taxon>
        <taxon>Spermatophyta</taxon>
        <taxon>Magnoliopsida</taxon>
        <taxon>eudicotyledons</taxon>
        <taxon>Gunneridae</taxon>
        <taxon>Pentapetalae</taxon>
        <taxon>asterids</taxon>
        <taxon>lamiids</taxon>
        <taxon>Lamiales</taxon>
        <taxon>Orobanchaceae</taxon>
        <taxon>Rehmannieae</taxon>
        <taxon>Rehmannia</taxon>
    </lineage>
</organism>
<evidence type="ECO:0000313" key="2">
    <source>
        <dbReference type="Proteomes" id="UP001318860"/>
    </source>
</evidence>
<sequence>MENPAISIGAKITNSPEESSWTFYIQGFMCENDDQITSFSSDYETPSLVSDASSSPMKKFKNNCKSNIGSVYDQNGLIKKQKSSVLAVDFDLEDTASSPVNSPKVSYMNELIMNEKEKGKMDVAEVNNYHDCCMLL</sequence>
<accession>A0ABR0VFN9</accession>
<protein>
    <submittedName>
        <fullName evidence="1">Uncharacterized protein</fullName>
    </submittedName>
</protein>